<keyword evidence="4" id="KW-1185">Reference proteome</keyword>
<gene>
    <name evidence="3" type="ORF">D9R08_06250</name>
</gene>
<dbReference type="Pfam" id="PF07786">
    <property type="entry name" value="HGSNAT_cat"/>
    <property type="match status" value="1"/>
</dbReference>
<feature type="transmembrane region" description="Helical" evidence="1">
    <location>
        <begin position="26"/>
        <end position="47"/>
    </location>
</feature>
<dbReference type="OrthoDB" id="9807591at2"/>
<protein>
    <submittedName>
        <fullName evidence="3">DUF1624 domain-containing protein</fullName>
    </submittedName>
</protein>
<feature type="transmembrane region" description="Helical" evidence="1">
    <location>
        <begin position="84"/>
        <end position="103"/>
    </location>
</feature>
<comment type="caution">
    <text evidence="3">The sequence shown here is derived from an EMBL/GenBank/DDBJ whole genome shotgun (WGS) entry which is preliminary data.</text>
</comment>
<feature type="transmembrane region" description="Helical" evidence="1">
    <location>
        <begin position="59"/>
        <end position="78"/>
    </location>
</feature>
<evidence type="ECO:0000313" key="4">
    <source>
        <dbReference type="Proteomes" id="UP000281343"/>
    </source>
</evidence>
<keyword evidence="1" id="KW-1133">Transmembrane helix</keyword>
<evidence type="ECO:0000259" key="2">
    <source>
        <dbReference type="Pfam" id="PF07786"/>
    </source>
</evidence>
<reference evidence="3 4" key="1">
    <citation type="submission" date="2018-10" db="EMBL/GenBank/DDBJ databases">
        <authorList>
            <person name="Jung H.S."/>
            <person name="Jeon C.O."/>
        </authorList>
    </citation>
    <scope>NUCLEOTIDE SEQUENCE [LARGE SCALE GENOMIC DNA]</scope>
    <source>
        <strain evidence="3 4">MA-7-27</strain>
    </source>
</reference>
<feature type="domain" description="Heparan-alpha-glucosaminide N-acetyltransferase catalytic" evidence="2">
    <location>
        <begin position="1"/>
        <end position="205"/>
    </location>
</feature>
<keyword evidence="1" id="KW-0472">Membrane</keyword>
<organism evidence="3 4">
    <name type="scientific">Rhodophyticola porphyridii</name>
    <dbReference type="NCBI Taxonomy" id="1852017"/>
    <lineage>
        <taxon>Bacteria</taxon>
        <taxon>Pseudomonadati</taxon>
        <taxon>Pseudomonadota</taxon>
        <taxon>Alphaproteobacteria</taxon>
        <taxon>Rhodobacterales</taxon>
        <taxon>Roseobacteraceae</taxon>
        <taxon>Rhodophyticola</taxon>
    </lineage>
</organism>
<name>A0A3L9Y4T7_9RHOB</name>
<dbReference type="Proteomes" id="UP000281343">
    <property type="component" value="Unassembled WGS sequence"/>
</dbReference>
<proteinExistence type="predicted"/>
<dbReference type="EMBL" id="RCNT01000002">
    <property type="protein sequence ID" value="RMA43362.1"/>
    <property type="molecule type" value="Genomic_DNA"/>
</dbReference>
<evidence type="ECO:0000313" key="3">
    <source>
        <dbReference type="EMBL" id="RMA43362.1"/>
    </source>
</evidence>
<accession>A0A3L9Y4T7</accession>
<keyword evidence="1" id="KW-0812">Transmembrane</keyword>
<feature type="transmembrane region" description="Helical" evidence="1">
    <location>
        <begin position="197"/>
        <end position="218"/>
    </location>
</feature>
<dbReference type="AlphaFoldDB" id="A0A3L9Y4T7"/>
<evidence type="ECO:0000256" key="1">
    <source>
        <dbReference type="SAM" id="Phobius"/>
    </source>
</evidence>
<dbReference type="InterPro" id="IPR012429">
    <property type="entry name" value="HGSNAT_cat"/>
</dbReference>
<sequence length="219" mass="24143">MVIYHFTFDLALFGYVPPATAITGGWALFAKLVAGSFLFLAGVSLWLAHGRGMRWPAFWRRLGVVTGAAFLVTAATYVAMPQSFIYFGILHSIAACSLIGLAFLRLPAPATLAVALAVFLLPQYVRFDALNAPWFWWTGLGTYWPPTLDYEPVFPWLAPFLAGLALARGLDLSGRLPRPRVPGPVARRLAWPGRHSLIIYLVHQPVLIAGLWLVTQAIR</sequence>